<gene>
    <name evidence="1" type="ORF">MEBOL_001736</name>
</gene>
<accession>A0A250IAR0</accession>
<sequence>MSVTVAGICIAARLPCDLQWMPSTMFIYLPVDVFGHQTGLCFADDHPEWEGLHPSLYQGEHLYVPDDQFCDAAIVPDVTLQYDGRTFVSTEHPPDRRGIVLLLESPHRDEYEHQTRRQGRIGTFRPREPLWGKRANLSFLPDLLACIQNMRRAVVPALTEVPLTLCNPVPLQTSLHRLYASRRDGLKAHIRTVVWKQLFGLRVIEQNFGIRLRRYRPLLILDGCTKPLSDQLMQTFTNLGLTRHKIVKVRHPSYWDAIDDLIDEQRRMMARGER</sequence>
<dbReference type="KEGG" id="mbd:MEBOL_001736"/>
<name>A0A250IAR0_9BACT</name>
<evidence type="ECO:0000313" key="1">
    <source>
        <dbReference type="EMBL" id="ATB28290.1"/>
    </source>
</evidence>
<proteinExistence type="predicted"/>
<organism evidence="1 2">
    <name type="scientific">Melittangium boletus DSM 14713</name>
    <dbReference type="NCBI Taxonomy" id="1294270"/>
    <lineage>
        <taxon>Bacteria</taxon>
        <taxon>Pseudomonadati</taxon>
        <taxon>Myxococcota</taxon>
        <taxon>Myxococcia</taxon>
        <taxon>Myxococcales</taxon>
        <taxon>Cystobacterineae</taxon>
        <taxon>Archangiaceae</taxon>
        <taxon>Melittangium</taxon>
    </lineage>
</organism>
<dbReference type="AlphaFoldDB" id="A0A250IAR0"/>
<dbReference type="EMBL" id="CP022163">
    <property type="protein sequence ID" value="ATB28290.1"/>
    <property type="molecule type" value="Genomic_DNA"/>
</dbReference>
<keyword evidence="2" id="KW-1185">Reference proteome</keyword>
<evidence type="ECO:0000313" key="2">
    <source>
        <dbReference type="Proteomes" id="UP000217289"/>
    </source>
</evidence>
<protein>
    <submittedName>
        <fullName evidence="1">Uncharacterized protein</fullName>
    </submittedName>
</protein>
<reference evidence="1 2" key="1">
    <citation type="submission" date="2017-06" db="EMBL/GenBank/DDBJ databases">
        <authorList>
            <person name="Kim H.J."/>
            <person name="Triplett B.A."/>
        </authorList>
    </citation>
    <scope>NUCLEOTIDE SEQUENCE [LARGE SCALE GENOMIC DNA]</scope>
    <source>
        <strain evidence="1 2">DSM 14713</strain>
    </source>
</reference>
<dbReference type="Proteomes" id="UP000217289">
    <property type="component" value="Chromosome"/>
</dbReference>